<accession>A0AA43M8D8</accession>
<protein>
    <submittedName>
        <fullName evidence="2">Uncharacterized protein</fullName>
    </submittedName>
</protein>
<evidence type="ECO:0000313" key="2">
    <source>
        <dbReference type="EMBL" id="MDH6503525.1"/>
    </source>
</evidence>
<gene>
    <name evidence="2" type="ORF">M2127_000815</name>
</gene>
<evidence type="ECO:0000313" key="3">
    <source>
        <dbReference type="Proteomes" id="UP001161160"/>
    </source>
</evidence>
<dbReference type="Proteomes" id="UP001161160">
    <property type="component" value="Unassembled WGS sequence"/>
</dbReference>
<organism evidence="2 3">
    <name type="scientific">Polynucleobacter sphagniphilus</name>
    <dbReference type="NCBI Taxonomy" id="1743169"/>
    <lineage>
        <taxon>Bacteria</taxon>
        <taxon>Pseudomonadati</taxon>
        <taxon>Pseudomonadota</taxon>
        <taxon>Betaproteobacteria</taxon>
        <taxon>Burkholderiales</taxon>
        <taxon>Burkholderiaceae</taxon>
        <taxon>Polynucleobacter</taxon>
    </lineage>
</organism>
<evidence type="ECO:0000256" key="1">
    <source>
        <dbReference type="SAM" id="Phobius"/>
    </source>
</evidence>
<sequence length="67" mass="8095">MELMNQLLFGIFGLILFGIFLTVQNDNQLHNSLESSLFWRYTVLLRSIAYFFWFLVPFVYFLQTIYT</sequence>
<name>A0AA43M8D8_9BURK</name>
<feature type="transmembrane region" description="Helical" evidence="1">
    <location>
        <begin position="43"/>
        <end position="62"/>
    </location>
</feature>
<feature type="transmembrane region" description="Helical" evidence="1">
    <location>
        <begin position="7"/>
        <end position="23"/>
    </location>
</feature>
<dbReference type="EMBL" id="JARXYA010000003">
    <property type="protein sequence ID" value="MDH6503525.1"/>
    <property type="molecule type" value="Genomic_DNA"/>
</dbReference>
<proteinExistence type="predicted"/>
<dbReference type="AlphaFoldDB" id="A0AA43M8D8"/>
<keyword evidence="1" id="KW-1133">Transmembrane helix</keyword>
<comment type="caution">
    <text evidence="2">The sequence shown here is derived from an EMBL/GenBank/DDBJ whole genome shotgun (WGS) entry which is preliminary data.</text>
</comment>
<reference evidence="2" key="1">
    <citation type="submission" date="2023-04" db="EMBL/GenBank/DDBJ databases">
        <title>Genome Encyclopedia of Bacteria and Archaea VI: Functional Genomics of Type Strains.</title>
        <authorList>
            <person name="Whitman W."/>
        </authorList>
    </citation>
    <scope>NUCLEOTIDE SEQUENCE</scope>
    <source>
        <strain evidence="2">Enz.4-51</strain>
    </source>
</reference>
<keyword evidence="1" id="KW-0812">Transmembrane</keyword>
<keyword evidence="1" id="KW-0472">Membrane</keyword>
<keyword evidence="3" id="KW-1185">Reference proteome</keyword>